<dbReference type="EMBL" id="BGZK01002786">
    <property type="protein sequence ID" value="GBP96483.1"/>
    <property type="molecule type" value="Genomic_DNA"/>
</dbReference>
<evidence type="ECO:0000313" key="1">
    <source>
        <dbReference type="EMBL" id="GBP96483.1"/>
    </source>
</evidence>
<protein>
    <submittedName>
        <fullName evidence="1">Uncharacterized protein</fullName>
    </submittedName>
</protein>
<comment type="caution">
    <text evidence="1">The sequence shown here is derived from an EMBL/GenBank/DDBJ whole genome shotgun (WGS) entry which is preliminary data.</text>
</comment>
<sequence>MFMYPWKGVLDGSSSTNSRITPSLVVPKFLLALPVLPFYDCAAEGFNQPIAPPRSTKRAAHKSHPYCKPLKSSIDHHIRLRQLLDHHDVMSRSKSAYKVHMATAVRGHSQPPKSHQCGVGYSVGNGISIKEVK</sequence>
<proteinExistence type="predicted"/>
<dbReference type="AlphaFoldDB" id="A0A4C2AAS3"/>
<accession>A0A4C2AAS3</accession>
<evidence type="ECO:0000313" key="2">
    <source>
        <dbReference type="Proteomes" id="UP000299102"/>
    </source>
</evidence>
<dbReference type="Proteomes" id="UP000299102">
    <property type="component" value="Unassembled WGS sequence"/>
</dbReference>
<organism evidence="1 2">
    <name type="scientific">Eumeta variegata</name>
    <name type="common">Bagworm moth</name>
    <name type="synonym">Eumeta japonica</name>
    <dbReference type="NCBI Taxonomy" id="151549"/>
    <lineage>
        <taxon>Eukaryota</taxon>
        <taxon>Metazoa</taxon>
        <taxon>Ecdysozoa</taxon>
        <taxon>Arthropoda</taxon>
        <taxon>Hexapoda</taxon>
        <taxon>Insecta</taxon>
        <taxon>Pterygota</taxon>
        <taxon>Neoptera</taxon>
        <taxon>Endopterygota</taxon>
        <taxon>Lepidoptera</taxon>
        <taxon>Glossata</taxon>
        <taxon>Ditrysia</taxon>
        <taxon>Tineoidea</taxon>
        <taxon>Psychidae</taxon>
        <taxon>Oiketicinae</taxon>
        <taxon>Eumeta</taxon>
    </lineage>
</organism>
<name>A0A4C2AAS3_EUMVA</name>
<reference evidence="1 2" key="1">
    <citation type="journal article" date="2019" name="Commun. Biol.">
        <title>The bagworm genome reveals a unique fibroin gene that provides high tensile strength.</title>
        <authorList>
            <person name="Kono N."/>
            <person name="Nakamura H."/>
            <person name="Ohtoshi R."/>
            <person name="Tomita M."/>
            <person name="Numata K."/>
            <person name="Arakawa K."/>
        </authorList>
    </citation>
    <scope>NUCLEOTIDE SEQUENCE [LARGE SCALE GENOMIC DNA]</scope>
</reference>
<keyword evidence="2" id="KW-1185">Reference proteome</keyword>
<gene>
    <name evidence="1" type="ORF">EVAR_39130_1</name>
</gene>